<dbReference type="GO" id="GO:0022857">
    <property type="term" value="F:transmembrane transporter activity"/>
    <property type="evidence" value="ECO:0007669"/>
    <property type="project" value="InterPro"/>
</dbReference>
<dbReference type="Proteomes" id="UP000595220">
    <property type="component" value="Chromosome"/>
</dbReference>
<feature type="transmembrane region" description="Helical" evidence="5">
    <location>
        <begin position="230"/>
        <end position="247"/>
    </location>
</feature>
<comment type="subcellular location">
    <subcellularLocation>
        <location evidence="1">Membrane</location>
        <topology evidence="1">Multi-pass membrane protein</topology>
    </subcellularLocation>
</comment>
<dbReference type="InterPro" id="IPR036259">
    <property type="entry name" value="MFS_trans_sf"/>
</dbReference>
<dbReference type="GO" id="GO:0016020">
    <property type="term" value="C:membrane"/>
    <property type="evidence" value="ECO:0007669"/>
    <property type="project" value="UniProtKB-SubCell"/>
</dbReference>
<evidence type="ECO:0000313" key="6">
    <source>
        <dbReference type="EMBL" id="QQC43940.1"/>
    </source>
</evidence>
<feature type="transmembrane region" description="Helical" evidence="5">
    <location>
        <begin position="12"/>
        <end position="30"/>
    </location>
</feature>
<dbReference type="InterPro" id="IPR051788">
    <property type="entry name" value="MFS_Transporter"/>
</dbReference>
<feature type="transmembrane region" description="Helical" evidence="5">
    <location>
        <begin position="42"/>
        <end position="62"/>
    </location>
</feature>
<dbReference type="CDD" id="cd17393">
    <property type="entry name" value="MFS_MosC_like"/>
    <property type="match status" value="1"/>
</dbReference>
<keyword evidence="2 5" id="KW-0812">Transmembrane</keyword>
<dbReference type="PANTHER" id="PTHR23514:SF13">
    <property type="entry name" value="INNER MEMBRANE PROTEIN YBJJ"/>
    <property type="match status" value="1"/>
</dbReference>
<dbReference type="Pfam" id="PF07690">
    <property type="entry name" value="MFS_1"/>
    <property type="match status" value="1"/>
</dbReference>
<evidence type="ECO:0000256" key="5">
    <source>
        <dbReference type="SAM" id="Phobius"/>
    </source>
</evidence>
<evidence type="ECO:0000256" key="2">
    <source>
        <dbReference type="ARBA" id="ARBA00022692"/>
    </source>
</evidence>
<keyword evidence="7" id="KW-1185">Reference proteome</keyword>
<feature type="transmembrane region" description="Helical" evidence="5">
    <location>
        <begin position="106"/>
        <end position="124"/>
    </location>
</feature>
<evidence type="ECO:0000256" key="3">
    <source>
        <dbReference type="ARBA" id="ARBA00022989"/>
    </source>
</evidence>
<accession>A0AAP9Y8M7</accession>
<organism evidence="6 7">
    <name type="scientific">Schaalia meyeri</name>
    <dbReference type="NCBI Taxonomy" id="52773"/>
    <lineage>
        <taxon>Bacteria</taxon>
        <taxon>Bacillati</taxon>
        <taxon>Actinomycetota</taxon>
        <taxon>Actinomycetes</taxon>
        <taxon>Actinomycetales</taxon>
        <taxon>Actinomycetaceae</taxon>
        <taxon>Schaalia</taxon>
    </lineage>
</organism>
<sequence>MPISFARARAALRATCAVYVCLGFGTSAWLSRLPDVRDDLGLTPATIGTMLLIASLGSLITLPTSGPIVTRIGARASGRVGVGVWAVGIVSAGVGALLGLLPLATFGLVLLAAGNGLWGATMNIEAGLVQAAVRRTVVPIIQAMYAVGMLTGALVGSLASHLGLPLGAHLFGLAALELVACGVAVGFYLTKEEVTSLAPAPDTGGAKVGSASPKTEAKGLTRLAWRERQTVLIALMVMSAGLMEGAANDWLNLSMVDGYGFSTAGASAAFAFFLLMMTIVRFASPRLQARLGSPTLLRLTFFGAVIGLLLVAFAPHHALAVTGIALWGIGASLGFPLGISALSVDPVMTPARVSVLSTVNYGASLIGPPLLGLIADHIGYHRALAFVAIPVAVAIGLAGQVPDRRGTRRTDLAFGG</sequence>
<proteinExistence type="predicted"/>
<dbReference type="SUPFAM" id="SSF103473">
    <property type="entry name" value="MFS general substrate transporter"/>
    <property type="match status" value="1"/>
</dbReference>
<protein>
    <submittedName>
        <fullName evidence="6">MFS transporter</fullName>
    </submittedName>
</protein>
<reference evidence="6 7" key="1">
    <citation type="submission" date="2020-12" db="EMBL/GenBank/DDBJ databases">
        <title>FDA dAtabase for Regulatory Grade micrObial Sequences (FDA-ARGOS): Supporting development and validation of Infectious Disease Dx tests.</title>
        <authorList>
            <person name="Sproer C."/>
            <person name="Gronow S."/>
            <person name="Severitt S."/>
            <person name="Schroder I."/>
            <person name="Tallon L."/>
            <person name="Sadzewicz L."/>
            <person name="Zhao X."/>
            <person name="Boylan J."/>
            <person name="Ott S."/>
            <person name="Bowen H."/>
            <person name="Vavikolanu K."/>
            <person name="Mehta A."/>
            <person name="Aluvathingal J."/>
            <person name="Nadendla S."/>
            <person name="Lowell S."/>
            <person name="Myers T."/>
            <person name="Yan Y."/>
            <person name="Sichtig H."/>
        </authorList>
    </citation>
    <scope>NUCLEOTIDE SEQUENCE [LARGE SCALE GENOMIC DNA]</scope>
    <source>
        <strain evidence="6 7">FDAARGOS_985</strain>
    </source>
</reference>
<dbReference type="InterPro" id="IPR011701">
    <property type="entry name" value="MFS"/>
</dbReference>
<keyword evidence="4 5" id="KW-0472">Membrane</keyword>
<dbReference type="PANTHER" id="PTHR23514">
    <property type="entry name" value="BYPASS OF STOP CODON PROTEIN 6"/>
    <property type="match status" value="1"/>
</dbReference>
<feature type="transmembrane region" description="Helical" evidence="5">
    <location>
        <begin position="82"/>
        <end position="100"/>
    </location>
</feature>
<feature type="transmembrane region" description="Helical" evidence="5">
    <location>
        <begin position="354"/>
        <end position="374"/>
    </location>
</feature>
<feature type="transmembrane region" description="Helical" evidence="5">
    <location>
        <begin position="136"/>
        <end position="160"/>
    </location>
</feature>
<feature type="transmembrane region" description="Helical" evidence="5">
    <location>
        <begin position="380"/>
        <end position="399"/>
    </location>
</feature>
<evidence type="ECO:0000256" key="4">
    <source>
        <dbReference type="ARBA" id="ARBA00023136"/>
    </source>
</evidence>
<name>A0AAP9Y8M7_9ACTO</name>
<gene>
    <name evidence="6" type="ORF">I6H42_00395</name>
</gene>
<dbReference type="AlphaFoldDB" id="A0AAP9Y8M7"/>
<keyword evidence="3 5" id="KW-1133">Transmembrane helix</keyword>
<dbReference type="RefSeq" id="WP_074633181.1">
    <property type="nucleotide sequence ID" value="NZ_CP066065.1"/>
</dbReference>
<dbReference type="Gene3D" id="1.20.1250.20">
    <property type="entry name" value="MFS general substrate transporter like domains"/>
    <property type="match status" value="1"/>
</dbReference>
<feature type="transmembrane region" description="Helical" evidence="5">
    <location>
        <begin position="295"/>
        <end position="314"/>
    </location>
</feature>
<evidence type="ECO:0000256" key="1">
    <source>
        <dbReference type="ARBA" id="ARBA00004141"/>
    </source>
</evidence>
<feature type="transmembrane region" description="Helical" evidence="5">
    <location>
        <begin position="166"/>
        <end position="189"/>
    </location>
</feature>
<dbReference type="EMBL" id="CP066065">
    <property type="protein sequence ID" value="QQC43940.1"/>
    <property type="molecule type" value="Genomic_DNA"/>
</dbReference>
<feature type="transmembrane region" description="Helical" evidence="5">
    <location>
        <begin position="320"/>
        <end position="342"/>
    </location>
</feature>
<feature type="transmembrane region" description="Helical" evidence="5">
    <location>
        <begin position="259"/>
        <end position="283"/>
    </location>
</feature>
<evidence type="ECO:0000313" key="7">
    <source>
        <dbReference type="Proteomes" id="UP000595220"/>
    </source>
</evidence>